<keyword evidence="5" id="KW-1185">Reference proteome</keyword>
<comment type="caution">
    <text evidence="4">The sequence shown here is derived from an EMBL/GenBank/DDBJ whole genome shotgun (WGS) entry which is preliminary data.</text>
</comment>
<gene>
    <name evidence="4" type="ORF">ACH5RR_024397</name>
</gene>
<accession>A0ABD2YZZ5</accession>
<reference evidence="4 5" key="1">
    <citation type="submission" date="2024-11" db="EMBL/GenBank/DDBJ databases">
        <title>A near-complete genome assembly of Cinchona calisaya.</title>
        <authorList>
            <person name="Lian D.C."/>
            <person name="Zhao X.W."/>
            <person name="Wei L."/>
        </authorList>
    </citation>
    <scope>NUCLEOTIDE SEQUENCE [LARGE SCALE GENOMIC DNA]</scope>
    <source>
        <tissue evidence="4">Nenye</tissue>
    </source>
</reference>
<dbReference type="Proteomes" id="UP001630127">
    <property type="component" value="Unassembled WGS sequence"/>
</dbReference>
<feature type="domain" description="LOB" evidence="3">
    <location>
        <begin position="53"/>
        <end position="154"/>
    </location>
</feature>
<protein>
    <recommendedName>
        <fullName evidence="3">LOB domain-containing protein</fullName>
    </recommendedName>
</protein>
<evidence type="ECO:0000256" key="2">
    <source>
        <dbReference type="SAM" id="MobiDB-lite"/>
    </source>
</evidence>
<dbReference type="EMBL" id="JBJUIK010000011">
    <property type="protein sequence ID" value="KAL3511680.1"/>
    <property type="molecule type" value="Genomic_DNA"/>
</dbReference>
<feature type="region of interest" description="Disordered" evidence="2">
    <location>
        <begin position="1"/>
        <end position="30"/>
    </location>
</feature>
<evidence type="ECO:0000313" key="5">
    <source>
        <dbReference type="Proteomes" id="UP001630127"/>
    </source>
</evidence>
<evidence type="ECO:0000256" key="1">
    <source>
        <dbReference type="ARBA" id="ARBA00005474"/>
    </source>
</evidence>
<name>A0ABD2YZZ5_9GENT</name>
<feature type="compositionally biased region" description="Basic and acidic residues" evidence="2">
    <location>
        <begin position="1"/>
        <end position="10"/>
    </location>
</feature>
<evidence type="ECO:0000313" key="4">
    <source>
        <dbReference type="EMBL" id="KAL3511680.1"/>
    </source>
</evidence>
<comment type="similarity">
    <text evidence="1">Belongs to the LOB domain-containing protein family.</text>
</comment>
<organism evidence="4 5">
    <name type="scientific">Cinchona calisaya</name>
    <dbReference type="NCBI Taxonomy" id="153742"/>
    <lineage>
        <taxon>Eukaryota</taxon>
        <taxon>Viridiplantae</taxon>
        <taxon>Streptophyta</taxon>
        <taxon>Embryophyta</taxon>
        <taxon>Tracheophyta</taxon>
        <taxon>Spermatophyta</taxon>
        <taxon>Magnoliopsida</taxon>
        <taxon>eudicotyledons</taxon>
        <taxon>Gunneridae</taxon>
        <taxon>Pentapetalae</taxon>
        <taxon>asterids</taxon>
        <taxon>lamiids</taxon>
        <taxon>Gentianales</taxon>
        <taxon>Rubiaceae</taxon>
        <taxon>Cinchonoideae</taxon>
        <taxon>Cinchoneae</taxon>
        <taxon>Cinchona</taxon>
    </lineage>
</organism>
<evidence type="ECO:0000259" key="3">
    <source>
        <dbReference type="PROSITE" id="PS50891"/>
    </source>
</evidence>
<dbReference type="InterPro" id="IPR004883">
    <property type="entry name" value="LOB"/>
</dbReference>
<dbReference type="Pfam" id="PF03195">
    <property type="entry name" value="LOB"/>
    <property type="match status" value="1"/>
</dbReference>
<dbReference type="PANTHER" id="PTHR31301:SF67">
    <property type="entry name" value="LOB DOMAIN-CONTAINING PROTEIN 22"/>
    <property type="match status" value="1"/>
</dbReference>
<dbReference type="PROSITE" id="PS50891">
    <property type="entry name" value="LOB"/>
    <property type="match status" value="1"/>
</dbReference>
<dbReference type="PANTHER" id="PTHR31301">
    <property type="entry name" value="LOB DOMAIN-CONTAINING PROTEIN 4-RELATED"/>
    <property type="match status" value="1"/>
</dbReference>
<sequence>MGEKKGETPKTKPRSRKHSFPSPPETQPISHKIKSLQLKMHTNVTIARINTTQACAACKYQRRKCAPDCILAPYFPHDRQRQFLNAHKLFGVSNITKIIRNLDQPEKDAAMRTIIFQSDVRATDPVGGCYRIIRQLQHQIDYTKAELDFVLHQIALCRAQVQAQTSHQQQQMLVADDATDSSTLNCDIFNSDPLSSYEQLHINYHHLQPHHLEQYVFQNDNLDVATNDSWGMQGSTSSSIMPIVVKQHCTNECNNFKPLFDGISDDPHDFRFESEETIQRSDEHATLKDDQTALKEDEGSFHCAGDHHDLKGAATFFSLTKCNT</sequence>
<dbReference type="AlphaFoldDB" id="A0ABD2YZZ5"/>
<proteinExistence type="inferred from homology"/>